<dbReference type="EMBL" id="KZ410468">
    <property type="protein sequence ID" value="PIO53564.1"/>
    <property type="molecule type" value="Genomic_DNA"/>
</dbReference>
<evidence type="ECO:0000256" key="2">
    <source>
        <dbReference type="ARBA" id="ARBA00022692"/>
    </source>
</evidence>
<dbReference type="InterPro" id="IPR002126">
    <property type="entry name" value="Cadherin-like_dom"/>
</dbReference>
<keyword evidence="2" id="KW-0812">Transmembrane</keyword>
<dbReference type="SUPFAM" id="SSF49313">
    <property type="entry name" value="Cadherin-like"/>
    <property type="match status" value="1"/>
</dbReference>
<keyword evidence="4 9" id="KW-0106">Calcium</keyword>
<dbReference type="Proteomes" id="UP000230423">
    <property type="component" value="Unassembled WGS sequence"/>
</dbReference>
<keyword evidence="6" id="KW-1133">Transmembrane helix</keyword>
<feature type="non-terminal residue" evidence="11">
    <location>
        <position position="1"/>
    </location>
</feature>
<keyword evidence="3" id="KW-0677">Repeat</keyword>
<keyword evidence="12" id="KW-1185">Reference proteome</keyword>
<dbReference type="Gene3D" id="2.60.40.60">
    <property type="entry name" value="Cadherins"/>
    <property type="match status" value="1"/>
</dbReference>
<dbReference type="OrthoDB" id="6252479at2759"/>
<feature type="non-terminal residue" evidence="11">
    <location>
        <position position="137"/>
    </location>
</feature>
<evidence type="ECO:0000256" key="8">
    <source>
        <dbReference type="ARBA" id="ARBA00023180"/>
    </source>
</evidence>
<name>A0A2G9T6J8_TELCI</name>
<proteinExistence type="predicted"/>
<evidence type="ECO:0000256" key="1">
    <source>
        <dbReference type="ARBA" id="ARBA00004370"/>
    </source>
</evidence>
<evidence type="ECO:0000256" key="5">
    <source>
        <dbReference type="ARBA" id="ARBA00022889"/>
    </source>
</evidence>
<dbReference type="GO" id="GO:0005886">
    <property type="term" value="C:plasma membrane"/>
    <property type="evidence" value="ECO:0007669"/>
    <property type="project" value="UniProtKB-SubCell"/>
</dbReference>
<evidence type="ECO:0000256" key="7">
    <source>
        <dbReference type="ARBA" id="ARBA00023136"/>
    </source>
</evidence>
<dbReference type="Pfam" id="PF00028">
    <property type="entry name" value="Cadherin"/>
    <property type="match status" value="1"/>
</dbReference>
<evidence type="ECO:0000256" key="3">
    <source>
        <dbReference type="ARBA" id="ARBA00022737"/>
    </source>
</evidence>
<dbReference type="PANTHER" id="PTHR24026">
    <property type="entry name" value="FAT ATYPICAL CADHERIN-RELATED"/>
    <property type="match status" value="1"/>
</dbReference>
<evidence type="ECO:0000256" key="9">
    <source>
        <dbReference type="PROSITE-ProRule" id="PRU00043"/>
    </source>
</evidence>
<keyword evidence="7" id="KW-0472">Membrane</keyword>
<dbReference type="AlphaFoldDB" id="A0A2G9T6J8"/>
<dbReference type="CDD" id="cd11304">
    <property type="entry name" value="Cadherin_repeat"/>
    <property type="match status" value="1"/>
</dbReference>
<dbReference type="PROSITE" id="PS50268">
    <property type="entry name" value="CADHERIN_2"/>
    <property type="match status" value="1"/>
</dbReference>
<feature type="domain" description="Cadherin" evidence="10">
    <location>
        <begin position="1"/>
        <end position="92"/>
    </location>
</feature>
<comment type="subcellular location">
    <subcellularLocation>
        <location evidence="1">Membrane</location>
    </subcellularLocation>
</comment>
<protein>
    <submittedName>
        <fullName evidence="11">Cadherin domain protein</fullName>
    </submittedName>
</protein>
<dbReference type="InterPro" id="IPR015919">
    <property type="entry name" value="Cadherin-like_sf"/>
</dbReference>
<evidence type="ECO:0000313" key="12">
    <source>
        <dbReference type="Proteomes" id="UP000230423"/>
    </source>
</evidence>
<evidence type="ECO:0000256" key="6">
    <source>
        <dbReference type="ARBA" id="ARBA00022989"/>
    </source>
</evidence>
<reference evidence="11 12" key="1">
    <citation type="submission" date="2015-09" db="EMBL/GenBank/DDBJ databases">
        <title>Draft genome of the parasitic nematode Teladorsagia circumcincta isolate WARC Sus (inbred).</title>
        <authorList>
            <person name="Mitreva M."/>
        </authorList>
    </citation>
    <scope>NUCLEOTIDE SEQUENCE [LARGE SCALE GENOMIC DNA]</scope>
    <source>
        <strain evidence="11 12">S</strain>
    </source>
</reference>
<evidence type="ECO:0000259" key="10">
    <source>
        <dbReference type="PROSITE" id="PS50268"/>
    </source>
</evidence>
<evidence type="ECO:0000313" key="11">
    <source>
        <dbReference type="EMBL" id="PIO53564.1"/>
    </source>
</evidence>
<accession>A0A2G9T6J8</accession>
<keyword evidence="5" id="KW-0130">Cell adhesion</keyword>
<gene>
    <name evidence="11" type="ORF">TELCIR_25096</name>
</gene>
<dbReference type="GO" id="GO:0007156">
    <property type="term" value="P:homophilic cell adhesion via plasma membrane adhesion molecules"/>
    <property type="evidence" value="ECO:0007669"/>
    <property type="project" value="InterPro"/>
</dbReference>
<dbReference type="PANTHER" id="PTHR24026:SF126">
    <property type="entry name" value="PROTOCADHERIN FAT 4"/>
    <property type="match status" value="1"/>
</dbReference>
<organism evidence="11 12">
    <name type="scientific">Teladorsagia circumcincta</name>
    <name type="common">Brown stomach worm</name>
    <name type="synonym">Ostertagia circumcincta</name>
    <dbReference type="NCBI Taxonomy" id="45464"/>
    <lineage>
        <taxon>Eukaryota</taxon>
        <taxon>Metazoa</taxon>
        <taxon>Ecdysozoa</taxon>
        <taxon>Nematoda</taxon>
        <taxon>Chromadorea</taxon>
        <taxon>Rhabditida</taxon>
        <taxon>Rhabditina</taxon>
        <taxon>Rhabditomorpha</taxon>
        <taxon>Strongyloidea</taxon>
        <taxon>Trichostrongylidae</taxon>
        <taxon>Teladorsagia</taxon>
    </lineage>
</organism>
<dbReference type="SMART" id="SM00112">
    <property type="entry name" value="CA"/>
    <property type="match status" value="1"/>
</dbReference>
<dbReference type="FunFam" id="2.60.40.60:FF:000116">
    <property type="entry name" value="Dachsous cadherin-related 2"/>
    <property type="match status" value="1"/>
</dbReference>
<dbReference type="GO" id="GO:0005509">
    <property type="term" value="F:calcium ion binding"/>
    <property type="evidence" value="ECO:0007669"/>
    <property type="project" value="UniProtKB-UniRule"/>
</dbReference>
<evidence type="ECO:0000256" key="4">
    <source>
        <dbReference type="ARBA" id="ARBA00022837"/>
    </source>
</evidence>
<sequence length="137" mass="14754">SPVGSSVITLLAHDADSGENGVVKYSIISGNELGLFAVDSILGIISVAKSLPEDHKETILTVRATDNGRYPLSDTSNVRIQSLSGNELDLRFSRALYQRTVRDSTPLGSVLLVVTTNPNGNARYSLKPPCPYFEVHP</sequence>
<keyword evidence="8" id="KW-0325">Glycoprotein</keyword>